<proteinExistence type="predicted"/>
<evidence type="ECO:0000256" key="1">
    <source>
        <dbReference type="SAM" id="SignalP"/>
    </source>
</evidence>
<sequence>MKIQNSIALMCVLLGFSAQSQNSVPIVSINPNEVISNEFIGSGIEFSAYPHADTEDSEWGKLMTDEKWQLVFDRVSYIKPKIARVMDQANWRYLKGFDANGKPIIDFESDQMKALYKLLDYCEKNKIAVILGEWGQPYKVHDIHLNLQNSFTGANDPKWIDLIVKNLNHLLKVKKYSCIKYYNLVNEPNGDWATTDGDFEQWKEGIELLHKAIKKEGLDKYISIIGPDATSFNNPRSKYKGLDWARQTALQIPDLVAAYDVHDYPSKESIRSGEFQKTFSELVRFTDSVQKKPFILGELGLKGEPSSKKHLGDKFTSVDSQLSVYDYDYGVDMADALIQSINSGFDAVVAWDLDDAMHTKDDRGDKYQLKRWGMFNSLGKELTDDKTDENLRPWFYTWSIMTRYLTSDMKIVKIENLNLDKVRTVTGITKNGDITIAIANNSDTEANFTIDTKKLKLKSELHKYLYSENKRPVDAKGFPVPLEKISLKNNAIQVSIPAKSVILYTSYQP</sequence>
<dbReference type="EMBL" id="JAINUY010000001">
    <property type="protein sequence ID" value="MBZ4034221.1"/>
    <property type="molecule type" value="Genomic_DNA"/>
</dbReference>
<dbReference type="Gene3D" id="2.60.40.1180">
    <property type="entry name" value="Golgi alpha-mannosidase II"/>
    <property type="match status" value="1"/>
</dbReference>
<evidence type="ECO:0008006" key="4">
    <source>
        <dbReference type="Google" id="ProtNLM"/>
    </source>
</evidence>
<feature type="chain" id="PRO_5040793325" description="Glycoside hydrolase family 5 domain-containing protein" evidence="1">
    <location>
        <begin position="21"/>
        <end position="509"/>
    </location>
</feature>
<keyword evidence="1" id="KW-0732">Signal</keyword>
<evidence type="ECO:0000313" key="2">
    <source>
        <dbReference type="EMBL" id="MBZ4034221.1"/>
    </source>
</evidence>
<reference evidence="2 3" key="1">
    <citation type="journal article" date="2023" name="Antonie Van Leeuwenhoek">
        <title>Flavobacterium potami sp. nov., a multi-metal resistance genes harbouring bacterium isolated from shallow river silt.</title>
        <authorList>
            <person name="Li S."/>
            <person name="Mao S."/>
            <person name="Mu W."/>
            <person name="Guo B."/>
            <person name="Li C."/>
            <person name="Zhu Q."/>
            <person name="Hou X."/>
            <person name="Zhao Y."/>
            <person name="Wei S."/>
            <person name="Liu H."/>
            <person name="Liu A."/>
        </authorList>
    </citation>
    <scope>NUCLEOTIDE SEQUENCE [LARGE SCALE GENOMIC DNA]</scope>
    <source>
        <strain evidence="2 3">17A</strain>
    </source>
</reference>
<dbReference type="InterPro" id="IPR017853">
    <property type="entry name" value="GH"/>
</dbReference>
<feature type="signal peptide" evidence="1">
    <location>
        <begin position="1"/>
        <end position="20"/>
    </location>
</feature>
<evidence type="ECO:0000313" key="3">
    <source>
        <dbReference type="Proteomes" id="UP001139366"/>
    </source>
</evidence>
<dbReference type="InterPro" id="IPR013780">
    <property type="entry name" value="Glyco_hydro_b"/>
</dbReference>
<comment type="caution">
    <text evidence="2">The sequence shown here is derived from an EMBL/GenBank/DDBJ whole genome shotgun (WGS) entry which is preliminary data.</text>
</comment>
<dbReference type="RefSeq" id="WP_223704937.1">
    <property type="nucleotide sequence ID" value="NZ_JAINUY010000001.1"/>
</dbReference>
<protein>
    <recommendedName>
        <fullName evidence="4">Glycoside hydrolase family 5 domain-containing protein</fullName>
    </recommendedName>
</protein>
<name>A0A9X1KQJ3_9FLAO</name>
<organism evidence="2 3">
    <name type="scientific">Flavobacterium potami</name>
    <dbReference type="NCBI Taxonomy" id="2872310"/>
    <lineage>
        <taxon>Bacteria</taxon>
        <taxon>Pseudomonadati</taxon>
        <taxon>Bacteroidota</taxon>
        <taxon>Flavobacteriia</taxon>
        <taxon>Flavobacteriales</taxon>
        <taxon>Flavobacteriaceae</taxon>
        <taxon>Flavobacterium</taxon>
    </lineage>
</organism>
<dbReference type="Proteomes" id="UP001139366">
    <property type="component" value="Unassembled WGS sequence"/>
</dbReference>
<dbReference type="AlphaFoldDB" id="A0A9X1KQJ3"/>
<keyword evidence="3" id="KW-1185">Reference proteome</keyword>
<dbReference type="SUPFAM" id="SSF51445">
    <property type="entry name" value="(Trans)glycosidases"/>
    <property type="match status" value="1"/>
</dbReference>
<gene>
    <name evidence="2" type="ORF">K6T82_05550</name>
</gene>
<dbReference type="Gene3D" id="3.20.20.80">
    <property type="entry name" value="Glycosidases"/>
    <property type="match status" value="1"/>
</dbReference>
<accession>A0A9X1KQJ3</accession>